<sequence>LVCKQVAGRMKQIDASNGQVFAVDFHGNVFTRRGEFWARVPGNLGHVTVGAAGVWGVGRDQKVYKLVDGSWAILTGMLKQIDGGGDQIIAGVNGGNNVFCSNKRDTVRAARFFTPVYKHIRGKMKYYSCGPNTCWGVNPTGFIYCRLHIKPVFCIGTHWLRVPGRFRMVEVGSDGTVFAIDIHWRVFRRVGISPARPQGIRWVLFNFVGRRFRHVTADLGTLWLVETNGRLIRCQ</sequence>
<dbReference type="SMART" id="SM00706">
    <property type="entry name" value="TECPR"/>
    <property type="match status" value="5"/>
</dbReference>
<comment type="caution">
    <text evidence="3">The sequence shown here is derived from an EMBL/GenBank/DDBJ whole genome shotgun (WGS) entry which is preliminary data.</text>
</comment>
<dbReference type="Pfam" id="PF19193">
    <property type="entry name" value="Tectonin"/>
    <property type="match status" value="1"/>
</dbReference>
<reference evidence="3 4" key="1">
    <citation type="journal article" date="2018" name="Nat. Ecol. Evol.">
        <title>Shark genomes provide insights into elasmobranch evolution and the origin of vertebrates.</title>
        <authorList>
            <person name="Hara Y"/>
            <person name="Yamaguchi K"/>
            <person name="Onimaru K"/>
            <person name="Kadota M"/>
            <person name="Koyanagi M"/>
            <person name="Keeley SD"/>
            <person name="Tatsumi K"/>
            <person name="Tanaka K"/>
            <person name="Motone F"/>
            <person name="Kageyama Y"/>
            <person name="Nozu R"/>
            <person name="Adachi N"/>
            <person name="Nishimura O"/>
            <person name="Nakagawa R"/>
            <person name="Tanegashima C"/>
            <person name="Kiyatake I"/>
            <person name="Matsumoto R"/>
            <person name="Murakumo K"/>
            <person name="Nishida K"/>
            <person name="Terakita A"/>
            <person name="Kuratani S"/>
            <person name="Sato K"/>
            <person name="Hyodo S Kuraku.S."/>
        </authorList>
    </citation>
    <scope>NUCLEOTIDE SEQUENCE [LARGE SCALE GENOMIC DNA]</scope>
</reference>
<gene>
    <name evidence="3" type="ORF">scyTo_0022553</name>
</gene>
<accession>A0A401Q8L1</accession>
<dbReference type="PANTHER" id="PTHR23250">
    <property type="entry name" value="DYSFERLIN-RELATED"/>
    <property type="match status" value="1"/>
</dbReference>
<evidence type="ECO:0000313" key="4">
    <source>
        <dbReference type="Proteomes" id="UP000288216"/>
    </source>
</evidence>
<keyword evidence="4" id="KW-1185">Reference proteome</keyword>
<dbReference type="Proteomes" id="UP000288216">
    <property type="component" value="Unassembled WGS sequence"/>
</dbReference>
<name>A0A401Q8L1_SCYTO</name>
<evidence type="ECO:0000256" key="2">
    <source>
        <dbReference type="ARBA" id="ARBA00038331"/>
    </source>
</evidence>
<dbReference type="OMA" id="NSAGHIY"/>
<organism evidence="3 4">
    <name type="scientific">Scyliorhinus torazame</name>
    <name type="common">Cloudy catshark</name>
    <name type="synonym">Catulus torazame</name>
    <dbReference type="NCBI Taxonomy" id="75743"/>
    <lineage>
        <taxon>Eukaryota</taxon>
        <taxon>Metazoa</taxon>
        <taxon>Chordata</taxon>
        <taxon>Craniata</taxon>
        <taxon>Vertebrata</taxon>
        <taxon>Chondrichthyes</taxon>
        <taxon>Elasmobranchii</taxon>
        <taxon>Galeomorphii</taxon>
        <taxon>Galeoidea</taxon>
        <taxon>Carcharhiniformes</taxon>
        <taxon>Scyliorhinidae</taxon>
        <taxon>Scyliorhinus</taxon>
    </lineage>
</organism>
<dbReference type="GO" id="GO:0030246">
    <property type="term" value="F:carbohydrate binding"/>
    <property type="evidence" value="ECO:0007669"/>
    <property type="project" value="UniProtKB-KW"/>
</dbReference>
<proteinExistence type="inferred from homology"/>
<feature type="non-terminal residue" evidence="3">
    <location>
        <position position="1"/>
    </location>
</feature>
<dbReference type="EMBL" id="BFAA01022974">
    <property type="protein sequence ID" value="GCB81701.1"/>
    <property type="molecule type" value="Genomic_DNA"/>
</dbReference>
<keyword evidence="1" id="KW-0430">Lectin</keyword>
<dbReference type="AlphaFoldDB" id="A0A401Q8L1"/>
<comment type="similarity">
    <text evidence="2">Belongs to the tectonin family.</text>
</comment>
<evidence type="ECO:0000256" key="1">
    <source>
        <dbReference type="ARBA" id="ARBA00022734"/>
    </source>
</evidence>
<dbReference type="InterPro" id="IPR051513">
    <property type="entry name" value="Tectonin_beta-prop"/>
</dbReference>
<protein>
    <submittedName>
        <fullName evidence="3">Uncharacterized protein</fullName>
    </submittedName>
</protein>
<dbReference type="InterPro" id="IPR006624">
    <property type="entry name" value="Beta-propeller_rpt_TECPR"/>
</dbReference>
<dbReference type="PANTHER" id="PTHR23250:SF3">
    <property type="entry name" value="FISH-EGG LECTIN-LIKE ISOFORM X1-RELATED"/>
    <property type="match status" value="1"/>
</dbReference>
<dbReference type="OrthoDB" id="166585at2759"/>
<evidence type="ECO:0000313" key="3">
    <source>
        <dbReference type="EMBL" id="GCB81701.1"/>
    </source>
</evidence>